<evidence type="ECO:0000256" key="2">
    <source>
        <dbReference type="ARBA" id="ARBA00009557"/>
    </source>
</evidence>
<reference evidence="10" key="1">
    <citation type="submission" date="2009-08" db="EMBL/GenBank/DDBJ databases">
        <title>Annotation of Salpingoeca rosetta.</title>
        <authorList>
            <consortium name="The Broad Institute Genome Sequencing Platform"/>
            <person name="Russ C."/>
            <person name="Cuomo C."/>
            <person name="Burger G."/>
            <person name="Gray M.W."/>
            <person name="Holland P.W.H."/>
            <person name="King N."/>
            <person name="Lang F.B.F."/>
            <person name="Roger A.J."/>
            <person name="Ruiz-Trillo I."/>
            <person name="Young S.K."/>
            <person name="Zeng Q."/>
            <person name="Gargeya S."/>
            <person name="Alvarado L."/>
            <person name="Berlin A."/>
            <person name="Chapman S.B."/>
            <person name="Chen Z."/>
            <person name="Freedman E."/>
            <person name="Gellesch M."/>
            <person name="Goldberg J."/>
            <person name="Griggs A."/>
            <person name="Gujja S."/>
            <person name="Heilman E."/>
            <person name="Heiman D."/>
            <person name="Howarth C."/>
            <person name="Mehta T."/>
            <person name="Neiman D."/>
            <person name="Pearson M."/>
            <person name="Roberts A."/>
            <person name="Saif S."/>
            <person name="Shea T."/>
            <person name="Shenoy N."/>
            <person name="Sisk P."/>
            <person name="Stolte C."/>
            <person name="Sykes S."/>
            <person name="White J."/>
            <person name="Yandava C."/>
            <person name="Haas B."/>
            <person name="Nusbaum C."/>
            <person name="Birren B."/>
        </authorList>
    </citation>
    <scope>NUCLEOTIDE SEQUENCE [LARGE SCALE GENOMIC DNA]</scope>
    <source>
        <strain evidence="10">ATCC 50818</strain>
    </source>
</reference>
<dbReference type="InParanoid" id="F2US43"/>
<evidence type="ECO:0000256" key="1">
    <source>
        <dbReference type="ARBA" id="ARBA00004245"/>
    </source>
</evidence>
<dbReference type="OrthoDB" id="10006997at2759"/>
<keyword evidence="11" id="KW-1185">Reference proteome</keyword>
<keyword evidence="5" id="KW-0009">Actin-binding</keyword>
<dbReference type="SMART" id="SM00102">
    <property type="entry name" value="ADF"/>
    <property type="match status" value="1"/>
</dbReference>
<protein>
    <recommendedName>
        <fullName evidence="9">ADF-H domain-containing protein</fullName>
    </recommendedName>
</protein>
<dbReference type="GO" id="GO:0051016">
    <property type="term" value="P:barbed-end actin filament capping"/>
    <property type="evidence" value="ECO:0007669"/>
    <property type="project" value="TreeGrafter"/>
</dbReference>
<dbReference type="Proteomes" id="UP000007799">
    <property type="component" value="Unassembled WGS sequence"/>
</dbReference>
<organism evidence="11">
    <name type="scientific">Salpingoeca rosetta (strain ATCC 50818 / BSB-021)</name>
    <dbReference type="NCBI Taxonomy" id="946362"/>
    <lineage>
        <taxon>Eukaryota</taxon>
        <taxon>Choanoflagellata</taxon>
        <taxon>Craspedida</taxon>
        <taxon>Salpingoecidae</taxon>
        <taxon>Salpingoeca</taxon>
    </lineage>
</organism>
<gene>
    <name evidence="10" type="ORF">PTSG_11093</name>
</gene>
<feature type="domain" description="ADF-H" evidence="9">
    <location>
        <begin position="21"/>
        <end position="149"/>
    </location>
</feature>
<accession>F2US43</accession>
<feature type="region of interest" description="Disordered" evidence="8">
    <location>
        <begin position="134"/>
        <end position="213"/>
    </location>
</feature>
<dbReference type="GO" id="GO:0005737">
    <property type="term" value="C:cytoplasm"/>
    <property type="evidence" value="ECO:0007669"/>
    <property type="project" value="TreeGrafter"/>
</dbReference>
<evidence type="ECO:0000259" key="9">
    <source>
        <dbReference type="PROSITE" id="PS51263"/>
    </source>
</evidence>
<comment type="subcellular location">
    <subcellularLocation>
        <location evidence="1">Cytoplasm</location>
        <location evidence="1">Cytoskeleton</location>
    </subcellularLocation>
</comment>
<keyword evidence="4" id="KW-0677">Repeat</keyword>
<comment type="similarity">
    <text evidence="2">Belongs to the actin-binding proteins ADF family. Twinfilin subfamily.</text>
</comment>
<dbReference type="Gene3D" id="3.40.20.10">
    <property type="entry name" value="Severin"/>
    <property type="match status" value="1"/>
</dbReference>
<dbReference type="GO" id="GO:0030042">
    <property type="term" value="P:actin filament depolymerization"/>
    <property type="evidence" value="ECO:0007669"/>
    <property type="project" value="TreeGrafter"/>
</dbReference>
<evidence type="ECO:0000256" key="7">
    <source>
        <dbReference type="ARBA" id="ARBA00038532"/>
    </source>
</evidence>
<name>F2US43_SALR5</name>
<comment type="subunit">
    <text evidence="7">Interacts with G-actin; ADP-actin form.</text>
</comment>
<evidence type="ECO:0000256" key="8">
    <source>
        <dbReference type="SAM" id="MobiDB-lite"/>
    </source>
</evidence>
<evidence type="ECO:0000256" key="5">
    <source>
        <dbReference type="ARBA" id="ARBA00023203"/>
    </source>
</evidence>
<dbReference type="InterPro" id="IPR029006">
    <property type="entry name" value="ADF-H/Gelsolin-like_dom_sf"/>
</dbReference>
<dbReference type="GO" id="GO:0005884">
    <property type="term" value="C:actin filament"/>
    <property type="evidence" value="ECO:0007669"/>
    <property type="project" value="TreeGrafter"/>
</dbReference>
<dbReference type="SUPFAM" id="SSF55753">
    <property type="entry name" value="Actin depolymerizing proteins"/>
    <property type="match status" value="1"/>
</dbReference>
<dbReference type="Pfam" id="PF00241">
    <property type="entry name" value="Cofilin_ADF"/>
    <property type="match status" value="1"/>
</dbReference>
<evidence type="ECO:0000256" key="3">
    <source>
        <dbReference type="ARBA" id="ARBA00022490"/>
    </source>
</evidence>
<dbReference type="KEGG" id="sre:PTSG_11093"/>
<evidence type="ECO:0000313" key="10">
    <source>
        <dbReference type="EMBL" id="EGD80448.1"/>
    </source>
</evidence>
<evidence type="ECO:0000313" key="11">
    <source>
        <dbReference type="Proteomes" id="UP000007799"/>
    </source>
</evidence>
<dbReference type="EMBL" id="GL832993">
    <property type="protein sequence ID" value="EGD80448.1"/>
    <property type="molecule type" value="Genomic_DNA"/>
</dbReference>
<dbReference type="InterPro" id="IPR002108">
    <property type="entry name" value="ADF-H"/>
</dbReference>
<proteinExistence type="inferred from homology"/>
<dbReference type="GeneID" id="16068539"/>
<dbReference type="GO" id="GO:0003785">
    <property type="term" value="F:actin monomer binding"/>
    <property type="evidence" value="ECO:0007669"/>
    <property type="project" value="TreeGrafter"/>
</dbReference>
<evidence type="ECO:0000256" key="4">
    <source>
        <dbReference type="ARBA" id="ARBA00022737"/>
    </source>
</evidence>
<dbReference type="PROSITE" id="PS51263">
    <property type="entry name" value="ADF_H"/>
    <property type="match status" value="1"/>
</dbReference>
<evidence type="ECO:0000256" key="6">
    <source>
        <dbReference type="ARBA" id="ARBA00023212"/>
    </source>
</evidence>
<dbReference type="PANTHER" id="PTHR13759:SF1">
    <property type="entry name" value="TWINFILIN"/>
    <property type="match status" value="1"/>
</dbReference>
<dbReference type="PANTHER" id="PTHR13759">
    <property type="entry name" value="TWINFILIN"/>
    <property type="match status" value="1"/>
</dbReference>
<dbReference type="RefSeq" id="XP_004988012.1">
    <property type="nucleotide sequence ID" value="XM_004987955.1"/>
</dbReference>
<dbReference type="AlphaFoldDB" id="F2US43"/>
<dbReference type="GO" id="GO:0051015">
    <property type="term" value="F:actin filament binding"/>
    <property type="evidence" value="ECO:0007669"/>
    <property type="project" value="TreeGrafter"/>
</dbReference>
<keyword evidence="6" id="KW-0206">Cytoskeleton</keyword>
<keyword evidence="3" id="KW-0963">Cytoplasm</keyword>
<dbReference type="InterPro" id="IPR028458">
    <property type="entry name" value="Twinfilin"/>
</dbReference>
<sequence>MADVDSMPEDRKLKTTGKVGGFHESKLPFAKDAEPVLKHLDGQKYAVIAIDQETHELTLDQVGECACKAKQVQELLHTAEPRFYVLNFKKKLFVYCCPDNAPRKLRMLYSTAKANTLAQLKKLGFKPSVTLEISEPDDLDDNTIVGKHPSSSSSSSSAPQDKGKPGRKNSAPKTVVPSQMTGSLSEFMAKSLGKSAMSGGKKRVVLPPSGAYG</sequence>